<dbReference type="PATRIC" id="fig|1172190.3.peg.1033"/>
<evidence type="ECO:0008006" key="4">
    <source>
        <dbReference type="Google" id="ProtNLM"/>
    </source>
</evidence>
<dbReference type="PRINTS" id="PR00080">
    <property type="entry name" value="SDRFAMILY"/>
</dbReference>
<dbReference type="Proteomes" id="UP000015520">
    <property type="component" value="Unassembled WGS sequence"/>
</dbReference>
<dbReference type="Gene3D" id="3.40.50.720">
    <property type="entry name" value="NAD(P)-binding Rossmann-like Domain"/>
    <property type="match status" value="1"/>
</dbReference>
<dbReference type="EMBL" id="AUPZ01000007">
    <property type="protein sequence ID" value="EQB39411.1"/>
    <property type="molecule type" value="Genomic_DNA"/>
</dbReference>
<dbReference type="FunFam" id="3.40.50.720:FF:000084">
    <property type="entry name" value="Short-chain dehydrogenase reductase"/>
    <property type="match status" value="1"/>
</dbReference>
<evidence type="ECO:0000313" key="2">
    <source>
        <dbReference type="EMBL" id="EQB39411.1"/>
    </source>
</evidence>
<protein>
    <recommendedName>
        <fullName evidence="4">Short-chain dehydrogenase</fullName>
    </recommendedName>
</protein>
<sequence>MLSNKRTIITGGTDGIGFGIAKAFAENNASVFLIARDEENLKKSAATLSQFDVEVHVLSADLSNISTIKKTTQDILNIWPEVDVLVNNAGIARFNPFTETNEEELDLHLNLNVKAPYILTQQLFDALAARKGSVINISSYFSHRMLPGRPSTAYSLSKGAMDAFTKSLAYEAGQRGVRVNAIAPGTVNTPLVQANINRLTDEGKTKFDEMIGTIYPLGRIGEPDDISGATVFLASDQARWITGAILAVDGGLTTN</sequence>
<evidence type="ECO:0000313" key="3">
    <source>
        <dbReference type="Proteomes" id="UP000015520"/>
    </source>
</evidence>
<dbReference type="InterPro" id="IPR002347">
    <property type="entry name" value="SDR_fam"/>
</dbReference>
<dbReference type="PANTHER" id="PTHR42879">
    <property type="entry name" value="3-OXOACYL-(ACYL-CARRIER-PROTEIN) REDUCTASE"/>
    <property type="match status" value="1"/>
</dbReference>
<dbReference type="InterPro" id="IPR036291">
    <property type="entry name" value="NAD(P)-bd_dom_sf"/>
</dbReference>
<evidence type="ECO:0000256" key="1">
    <source>
        <dbReference type="ARBA" id="ARBA00006484"/>
    </source>
</evidence>
<reference evidence="2 3" key="1">
    <citation type="submission" date="2013-07" db="EMBL/GenBank/DDBJ databases">
        <title>Sulfurimonas hongkongensis AST-10 Genome Sequencing.</title>
        <authorList>
            <person name="Cai L."/>
            <person name="Zhang T."/>
        </authorList>
    </citation>
    <scope>NUCLEOTIDE SEQUENCE [LARGE SCALE GENOMIC DNA]</scope>
    <source>
        <strain evidence="2 3">AST-10</strain>
    </source>
</reference>
<dbReference type="NCBIfam" id="NF005559">
    <property type="entry name" value="PRK07231.1"/>
    <property type="match status" value="1"/>
</dbReference>
<dbReference type="PANTHER" id="PTHR42879:SF2">
    <property type="entry name" value="3-OXOACYL-[ACYL-CARRIER-PROTEIN] REDUCTASE FABG"/>
    <property type="match status" value="1"/>
</dbReference>
<dbReference type="PRINTS" id="PR00081">
    <property type="entry name" value="GDHRDH"/>
</dbReference>
<comment type="caution">
    <text evidence="2">The sequence shown here is derived from an EMBL/GenBank/DDBJ whole genome shotgun (WGS) entry which is preliminary data.</text>
</comment>
<dbReference type="SUPFAM" id="SSF51735">
    <property type="entry name" value="NAD(P)-binding Rossmann-fold domains"/>
    <property type="match status" value="1"/>
</dbReference>
<organism evidence="2 3">
    <name type="scientific">Sulfurimonas hongkongensis</name>
    <dbReference type="NCBI Taxonomy" id="1172190"/>
    <lineage>
        <taxon>Bacteria</taxon>
        <taxon>Pseudomonadati</taxon>
        <taxon>Campylobacterota</taxon>
        <taxon>Epsilonproteobacteria</taxon>
        <taxon>Campylobacterales</taxon>
        <taxon>Sulfurimonadaceae</taxon>
        <taxon>Sulfurimonas</taxon>
    </lineage>
</organism>
<dbReference type="InterPro" id="IPR050259">
    <property type="entry name" value="SDR"/>
</dbReference>
<keyword evidence="3" id="KW-1185">Reference proteome</keyword>
<dbReference type="eggNOG" id="COG1028">
    <property type="taxonomic scope" value="Bacteria"/>
</dbReference>
<dbReference type="STRING" id="1172190.M947_05305"/>
<dbReference type="CDD" id="cd05233">
    <property type="entry name" value="SDR_c"/>
    <property type="match status" value="1"/>
</dbReference>
<dbReference type="OrthoDB" id="5359522at2"/>
<accession>T0JMP6</accession>
<gene>
    <name evidence="2" type="ORF">M947_05305</name>
</gene>
<dbReference type="Pfam" id="PF13561">
    <property type="entry name" value="adh_short_C2"/>
    <property type="match status" value="1"/>
</dbReference>
<dbReference type="AlphaFoldDB" id="T0JMP6"/>
<proteinExistence type="inferred from homology"/>
<comment type="similarity">
    <text evidence="1">Belongs to the short-chain dehydrogenases/reductases (SDR) family.</text>
</comment>
<name>T0JMP6_9BACT</name>
<dbReference type="RefSeq" id="WP_021287330.1">
    <property type="nucleotide sequence ID" value="NZ_AUPZ01000007.1"/>
</dbReference>